<dbReference type="Pfam" id="PF18074">
    <property type="entry name" value="PriA_C"/>
    <property type="match status" value="1"/>
</dbReference>
<dbReference type="Pfam" id="PF04851">
    <property type="entry name" value="ResIII"/>
    <property type="match status" value="1"/>
</dbReference>
<keyword evidence="1 12" id="KW-0639">Primosome</keyword>
<dbReference type="PANTHER" id="PTHR30580:SF0">
    <property type="entry name" value="PRIMOSOMAL PROTEIN N"/>
    <property type="match status" value="1"/>
</dbReference>
<keyword evidence="4 12" id="KW-0547">Nucleotide-binding</keyword>
<keyword evidence="3 12" id="KW-0479">Metal-binding</keyword>
<feature type="binding site" evidence="12">
    <location>
        <position position="382"/>
    </location>
    <ligand>
        <name>Zn(2+)</name>
        <dbReference type="ChEBI" id="CHEBI:29105"/>
        <label>2</label>
    </ligand>
</feature>
<dbReference type="GO" id="GO:0008270">
    <property type="term" value="F:zinc ion binding"/>
    <property type="evidence" value="ECO:0007669"/>
    <property type="project" value="UniProtKB-UniRule"/>
</dbReference>
<dbReference type="InterPro" id="IPR014001">
    <property type="entry name" value="Helicase_ATP-bd"/>
</dbReference>
<comment type="caution">
    <text evidence="14">The sequence shown here is derived from an EMBL/GenBank/DDBJ whole genome shotgun (WGS) entry which is preliminary data.</text>
</comment>
<dbReference type="HAMAP" id="MF_00983">
    <property type="entry name" value="PriA"/>
    <property type="match status" value="1"/>
</dbReference>
<dbReference type="Gene3D" id="3.40.1440.60">
    <property type="entry name" value="PriA, 3(prime) DNA-binding domain"/>
    <property type="match status" value="1"/>
</dbReference>
<dbReference type="GO" id="GO:0043138">
    <property type="term" value="F:3'-5' DNA helicase activity"/>
    <property type="evidence" value="ECO:0007669"/>
    <property type="project" value="UniProtKB-EC"/>
</dbReference>
<evidence type="ECO:0000256" key="7">
    <source>
        <dbReference type="ARBA" id="ARBA00022833"/>
    </source>
</evidence>
<dbReference type="InterPro" id="IPR027417">
    <property type="entry name" value="P-loop_NTPase"/>
</dbReference>
<dbReference type="SMART" id="SM00487">
    <property type="entry name" value="DEXDc"/>
    <property type="match status" value="1"/>
</dbReference>
<evidence type="ECO:0000256" key="12">
    <source>
        <dbReference type="HAMAP-Rule" id="MF_00983"/>
    </source>
</evidence>
<proteinExistence type="inferred from homology"/>
<organism evidence="14">
    <name type="scientific">Leptospirillum ferriphilum</name>
    <dbReference type="NCBI Taxonomy" id="178606"/>
    <lineage>
        <taxon>Bacteria</taxon>
        <taxon>Pseudomonadati</taxon>
        <taxon>Nitrospirota</taxon>
        <taxon>Nitrospiria</taxon>
        <taxon>Nitrospirales</taxon>
        <taxon>Nitrospiraceae</taxon>
        <taxon>Leptospirillum</taxon>
    </lineage>
</organism>
<dbReference type="InterPro" id="IPR005259">
    <property type="entry name" value="PriA"/>
</dbReference>
<dbReference type="InterPro" id="IPR042115">
    <property type="entry name" value="PriA_3primeBD_sf"/>
</dbReference>
<feature type="binding site" evidence="12">
    <location>
        <position position="379"/>
    </location>
    <ligand>
        <name>Zn(2+)</name>
        <dbReference type="ChEBI" id="CHEBI:29105"/>
        <label>2</label>
    </ligand>
</feature>
<dbReference type="EMBL" id="DTMM01000067">
    <property type="protein sequence ID" value="HFT92939.1"/>
    <property type="molecule type" value="Genomic_DNA"/>
</dbReference>
<gene>
    <name evidence="12 14" type="primary">priA</name>
    <name evidence="14" type="ORF">ENX03_03140</name>
</gene>
<evidence type="ECO:0000256" key="6">
    <source>
        <dbReference type="ARBA" id="ARBA00022806"/>
    </source>
</evidence>
<evidence type="ECO:0000256" key="10">
    <source>
        <dbReference type="ARBA" id="ARBA00023235"/>
    </source>
</evidence>
<evidence type="ECO:0000256" key="3">
    <source>
        <dbReference type="ARBA" id="ARBA00022723"/>
    </source>
</evidence>
<protein>
    <recommendedName>
        <fullName evidence="12">Replication restart protein PriA</fullName>
    </recommendedName>
    <alternativeName>
        <fullName evidence="12">ATP-dependent DNA helicase PriA</fullName>
        <ecNumber evidence="12">5.6.2.4</ecNumber>
    </alternativeName>
    <alternativeName>
        <fullName evidence="12">DNA 3'-5' helicase PriA</fullName>
    </alternativeName>
</protein>
<sequence length="662" mass="74978">MRSVTILPLTGLPDPLLSYAWPDGWPDPLPGMRVRIPLGKREVAGFVWDSPQTQPRRNFVLKSPLELLERDPLLPRSLMPVYQFSAWFYRLPLGLLVRNTLPVQLTRPVAFPDKYNLHNPSCRDTDNPEADLFPLTEDQKIVFDTWKSDLSQGFHVTVLKGVTGSGKTRVYQEMVRDILAKDQQVLILTPEIGLVPQLESSFYPLVKNIATIHSKIPPGKRLSTWLSVRRGDVPLVIGPRSAFFAPLERLGLIIVDEEHDSAYQAWEGLSFNVRNLALKLAQVKEIPVVLGSATPLAESIHFTRNSRYTLLTLPRRIHGRSLPPIHLTPPSPKDTFLPAPLIHEIEENIKRDEQTVILLNRRGYAPILRCLSCGGCASCQKCSVRMVLHKNPYRQLVCHLCGYRAEPRNFCPDCGGTFLSEEGLATQKVEDRLKILFPESRIERLDQDSRDSRRKSIAHFNDGEGNILVGTQMIAKGHDFRNVSLGIALETDQAIALPDYRNEERVFQLVLQLAGRVGRHKEGGRVHIVTRSPDIPFYQYLKRYDQEGFIDHVLRERQVWGYPPFGRIALLTVSSRSEKTLLDVLPVLEPIKSSGTNSSCSIMGPVPAPVYKANLYFRYQYLIKSPSVDQIHSILDAFQKEMKPLRGVHAEWSVDPPDLLSF</sequence>
<dbReference type="GO" id="GO:1990077">
    <property type="term" value="C:primosome complex"/>
    <property type="evidence" value="ECO:0007669"/>
    <property type="project" value="UniProtKB-UniRule"/>
</dbReference>
<dbReference type="GO" id="GO:0006269">
    <property type="term" value="P:DNA replication, synthesis of primer"/>
    <property type="evidence" value="ECO:0007669"/>
    <property type="project" value="UniProtKB-KW"/>
</dbReference>
<evidence type="ECO:0000256" key="1">
    <source>
        <dbReference type="ARBA" id="ARBA00022515"/>
    </source>
</evidence>
<keyword evidence="10 12" id="KW-0413">Isomerase</keyword>
<evidence type="ECO:0000256" key="5">
    <source>
        <dbReference type="ARBA" id="ARBA00022801"/>
    </source>
</evidence>
<comment type="similarity">
    <text evidence="12">Belongs to the helicase family. PriA subfamily.</text>
</comment>
<dbReference type="InterPro" id="IPR041222">
    <property type="entry name" value="PriA_3primeBD"/>
</dbReference>
<feature type="binding site" evidence="12">
    <location>
        <position position="373"/>
    </location>
    <ligand>
        <name>Zn(2+)</name>
        <dbReference type="ChEBI" id="CHEBI:29105"/>
        <label>1</label>
    </ligand>
</feature>
<keyword evidence="8 12" id="KW-0067">ATP-binding</keyword>
<comment type="cofactor">
    <cofactor evidence="12">
        <name>Zn(2+)</name>
        <dbReference type="ChEBI" id="CHEBI:29105"/>
    </cofactor>
    <text evidence="12">Binds 2 zinc ions per subunit.</text>
</comment>
<evidence type="ECO:0000256" key="2">
    <source>
        <dbReference type="ARBA" id="ARBA00022705"/>
    </source>
</evidence>
<keyword evidence="5 12" id="KW-0378">Hydrolase</keyword>
<feature type="binding site" evidence="12">
    <location>
        <position position="411"/>
    </location>
    <ligand>
        <name>Zn(2+)</name>
        <dbReference type="ChEBI" id="CHEBI:29105"/>
        <label>1</label>
    </ligand>
</feature>
<dbReference type="GO" id="GO:0006270">
    <property type="term" value="P:DNA replication initiation"/>
    <property type="evidence" value="ECO:0007669"/>
    <property type="project" value="TreeGrafter"/>
</dbReference>
<dbReference type="InterPro" id="IPR001650">
    <property type="entry name" value="Helicase_C-like"/>
</dbReference>
<keyword evidence="7 12" id="KW-0862">Zinc</keyword>
<evidence type="ECO:0000256" key="9">
    <source>
        <dbReference type="ARBA" id="ARBA00023125"/>
    </source>
</evidence>
<dbReference type="EC" id="5.6.2.4" evidence="12"/>
<dbReference type="SUPFAM" id="SSF52540">
    <property type="entry name" value="P-loop containing nucleoside triphosphate hydrolases"/>
    <property type="match status" value="1"/>
</dbReference>
<reference evidence="14" key="1">
    <citation type="journal article" date="2020" name="mSystems">
        <title>Genome- and Community-Level Interaction Insights into Carbon Utilization and Element Cycling Functions of Hydrothermarchaeota in Hydrothermal Sediment.</title>
        <authorList>
            <person name="Zhou Z."/>
            <person name="Liu Y."/>
            <person name="Xu W."/>
            <person name="Pan J."/>
            <person name="Luo Z.H."/>
            <person name="Li M."/>
        </authorList>
    </citation>
    <scope>NUCLEOTIDE SEQUENCE [LARGE SCALE GENOMIC DNA]</scope>
    <source>
        <strain evidence="14">SpSt-902</strain>
    </source>
</reference>
<dbReference type="GO" id="GO:0006310">
    <property type="term" value="P:DNA recombination"/>
    <property type="evidence" value="ECO:0007669"/>
    <property type="project" value="InterPro"/>
</dbReference>
<dbReference type="GO" id="GO:0005524">
    <property type="term" value="F:ATP binding"/>
    <property type="evidence" value="ECO:0007669"/>
    <property type="project" value="UniProtKB-UniRule"/>
</dbReference>
<dbReference type="GO" id="GO:0016787">
    <property type="term" value="F:hydrolase activity"/>
    <property type="evidence" value="ECO:0007669"/>
    <property type="project" value="UniProtKB-KW"/>
</dbReference>
<keyword evidence="9 12" id="KW-0238">DNA-binding</keyword>
<accession>A0A7C3LST0</accession>
<dbReference type="PANTHER" id="PTHR30580">
    <property type="entry name" value="PRIMOSOMAL PROTEIN N"/>
    <property type="match status" value="1"/>
</dbReference>
<evidence type="ECO:0000313" key="14">
    <source>
        <dbReference type="EMBL" id="HFT92939.1"/>
    </source>
</evidence>
<evidence type="ECO:0000256" key="4">
    <source>
        <dbReference type="ARBA" id="ARBA00022741"/>
    </source>
</evidence>
<dbReference type="SMART" id="SM00490">
    <property type="entry name" value="HELICc"/>
    <property type="match status" value="1"/>
</dbReference>
<dbReference type="GO" id="GO:0003677">
    <property type="term" value="F:DNA binding"/>
    <property type="evidence" value="ECO:0007669"/>
    <property type="project" value="UniProtKB-UniRule"/>
</dbReference>
<dbReference type="InterPro" id="IPR041236">
    <property type="entry name" value="PriA_C"/>
</dbReference>
<evidence type="ECO:0000259" key="13">
    <source>
        <dbReference type="PROSITE" id="PS51192"/>
    </source>
</evidence>
<evidence type="ECO:0000256" key="8">
    <source>
        <dbReference type="ARBA" id="ARBA00022840"/>
    </source>
</evidence>
<feature type="binding site" evidence="12">
    <location>
        <position position="398"/>
    </location>
    <ligand>
        <name>Zn(2+)</name>
        <dbReference type="ChEBI" id="CHEBI:29105"/>
        <label>2</label>
    </ligand>
</feature>
<keyword evidence="6 12" id="KW-0347">Helicase</keyword>
<feature type="binding site" evidence="12">
    <location>
        <position position="414"/>
    </location>
    <ligand>
        <name>Zn(2+)</name>
        <dbReference type="ChEBI" id="CHEBI:29105"/>
        <label>1</label>
    </ligand>
</feature>
<dbReference type="PROSITE" id="PS51192">
    <property type="entry name" value="HELICASE_ATP_BIND_1"/>
    <property type="match status" value="1"/>
</dbReference>
<comment type="function">
    <text evidence="12">Initiates the restart of stalled replication forks, which reloads the replicative helicase on sites other than the origin of replication. Recognizes and binds to abandoned replication forks and remodels them to uncover a helicase loading site. Promotes assembly of the primosome at these replication forks.</text>
</comment>
<dbReference type="Pfam" id="PF17764">
    <property type="entry name" value="PriA_3primeBD"/>
    <property type="match status" value="1"/>
</dbReference>
<feature type="binding site" evidence="12">
    <location>
        <position position="401"/>
    </location>
    <ligand>
        <name>Zn(2+)</name>
        <dbReference type="ChEBI" id="CHEBI:29105"/>
        <label>2</label>
    </ligand>
</feature>
<dbReference type="Gene3D" id="3.40.50.300">
    <property type="entry name" value="P-loop containing nucleotide triphosphate hydrolases"/>
    <property type="match status" value="2"/>
</dbReference>
<name>A0A7C3LST0_9BACT</name>
<evidence type="ECO:0000256" key="11">
    <source>
        <dbReference type="ARBA" id="ARBA00048988"/>
    </source>
</evidence>
<keyword evidence="2 12" id="KW-0235">DNA replication</keyword>
<feature type="binding site" evidence="12">
    <location>
        <position position="370"/>
    </location>
    <ligand>
        <name>Zn(2+)</name>
        <dbReference type="ChEBI" id="CHEBI:29105"/>
        <label>1</label>
    </ligand>
</feature>
<dbReference type="FunFam" id="3.40.50.300:FF:000489">
    <property type="entry name" value="Primosome assembly protein PriA"/>
    <property type="match status" value="1"/>
</dbReference>
<comment type="subunit">
    <text evidence="12">Component of the replication restart primosome.</text>
</comment>
<dbReference type="GO" id="GO:0006302">
    <property type="term" value="P:double-strand break repair"/>
    <property type="evidence" value="ECO:0007669"/>
    <property type="project" value="InterPro"/>
</dbReference>
<comment type="catalytic activity">
    <reaction evidence="12">
        <text>Couples ATP hydrolysis with the unwinding of duplex DNA by translocating in the 3'-5' direction.</text>
        <dbReference type="EC" id="5.6.2.4"/>
    </reaction>
</comment>
<dbReference type="Pfam" id="PF00271">
    <property type="entry name" value="Helicase_C"/>
    <property type="match status" value="1"/>
</dbReference>
<dbReference type="AlphaFoldDB" id="A0A7C3LST0"/>
<comment type="catalytic activity">
    <reaction evidence="11 12">
        <text>ATP + H2O = ADP + phosphate + H(+)</text>
        <dbReference type="Rhea" id="RHEA:13065"/>
        <dbReference type="ChEBI" id="CHEBI:15377"/>
        <dbReference type="ChEBI" id="CHEBI:15378"/>
        <dbReference type="ChEBI" id="CHEBI:30616"/>
        <dbReference type="ChEBI" id="CHEBI:43474"/>
        <dbReference type="ChEBI" id="CHEBI:456216"/>
        <dbReference type="EC" id="5.6.2.4"/>
    </reaction>
</comment>
<dbReference type="InterPro" id="IPR006935">
    <property type="entry name" value="Helicase/UvrB_N"/>
</dbReference>
<feature type="domain" description="Helicase ATP-binding" evidence="13">
    <location>
        <begin position="148"/>
        <end position="313"/>
    </location>
</feature>
<dbReference type="NCBIfam" id="TIGR00595">
    <property type="entry name" value="priA"/>
    <property type="match status" value="1"/>
</dbReference>